<dbReference type="Pfam" id="PF00582">
    <property type="entry name" value="Usp"/>
    <property type="match status" value="1"/>
</dbReference>
<evidence type="ECO:0000256" key="1">
    <source>
        <dbReference type="ARBA" id="ARBA00008791"/>
    </source>
</evidence>
<name>A0ABV7MFA4_9PROT</name>
<dbReference type="InterPro" id="IPR006016">
    <property type="entry name" value="UspA"/>
</dbReference>
<dbReference type="CDD" id="cd00293">
    <property type="entry name" value="USP-like"/>
    <property type="match status" value="1"/>
</dbReference>
<reference evidence="4" key="1">
    <citation type="journal article" date="2019" name="Int. J. Syst. Evol. Microbiol.">
        <title>The Global Catalogue of Microorganisms (GCM) 10K type strain sequencing project: providing services to taxonomists for standard genome sequencing and annotation.</title>
        <authorList>
            <consortium name="The Broad Institute Genomics Platform"/>
            <consortium name="The Broad Institute Genome Sequencing Center for Infectious Disease"/>
            <person name="Wu L."/>
            <person name="Ma J."/>
        </authorList>
    </citation>
    <scope>NUCLEOTIDE SEQUENCE [LARGE SCALE GENOMIC DNA]</scope>
    <source>
        <strain evidence="4">KCTC 22245</strain>
    </source>
</reference>
<dbReference type="PRINTS" id="PR01438">
    <property type="entry name" value="UNVRSLSTRESS"/>
</dbReference>
<gene>
    <name evidence="3" type="ORF">ACFONP_12150</name>
</gene>
<evidence type="ECO:0000259" key="2">
    <source>
        <dbReference type="Pfam" id="PF00582"/>
    </source>
</evidence>
<dbReference type="InterPro" id="IPR006015">
    <property type="entry name" value="Universal_stress_UspA"/>
</dbReference>
<protein>
    <submittedName>
        <fullName evidence="3">Universal stress protein</fullName>
    </submittedName>
</protein>
<proteinExistence type="inferred from homology"/>
<accession>A0ABV7MFA4</accession>
<feature type="domain" description="UspA" evidence="2">
    <location>
        <begin position="166"/>
        <end position="284"/>
    </location>
</feature>
<evidence type="ECO:0000313" key="4">
    <source>
        <dbReference type="Proteomes" id="UP001595607"/>
    </source>
</evidence>
<dbReference type="Gene3D" id="3.40.50.12370">
    <property type="match status" value="1"/>
</dbReference>
<dbReference type="EMBL" id="JBHRVA010000003">
    <property type="protein sequence ID" value="MFC3303482.1"/>
    <property type="molecule type" value="Genomic_DNA"/>
</dbReference>
<sequence>MPYDVLFIPAVTEDELRLSFEAALPIAEKQRSQIAVAYCEDPLPANVASEVYWQPATLKSYEAEVQARRERLKAEFYELCARHGIETAQPEDAFKHKGVVATWQDFRGDRSIIFGQLGRLADLSVIALGHEPMSHWMTVMAEDLLTQAPSPLLVVPQSAATLPPSRVVVGWNGSVEASRAIQFAMPFLSAAKSVHVVTVREKHREWPSADDAATFLRSKGVDAEGHNIDRSDQHTDDLIVDEAQRVDADLLVLGAFSRPRWRQLFLGSMTRRALTNPPLPVLLAH</sequence>
<keyword evidence="4" id="KW-1185">Reference proteome</keyword>
<dbReference type="PANTHER" id="PTHR46268:SF15">
    <property type="entry name" value="UNIVERSAL STRESS PROTEIN HP_0031"/>
    <property type="match status" value="1"/>
</dbReference>
<dbReference type="SUPFAM" id="SSF52402">
    <property type="entry name" value="Adenine nucleotide alpha hydrolases-like"/>
    <property type="match status" value="1"/>
</dbReference>
<evidence type="ECO:0000313" key="3">
    <source>
        <dbReference type="EMBL" id="MFC3303482.1"/>
    </source>
</evidence>
<dbReference type="PANTHER" id="PTHR46268">
    <property type="entry name" value="STRESS RESPONSE PROTEIN NHAX"/>
    <property type="match status" value="1"/>
</dbReference>
<dbReference type="RefSeq" id="WP_189576097.1">
    <property type="nucleotide sequence ID" value="NZ_BMXU01000002.1"/>
</dbReference>
<comment type="similarity">
    <text evidence="1">Belongs to the universal stress protein A family.</text>
</comment>
<comment type="caution">
    <text evidence="3">The sequence shown here is derived from an EMBL/GenBank/DDBJ whole genome shotgun (WGS) entry which is preliminary data.</text>
</comment>
<organism evidence="3 4">
    <name type="scientific">Parvularcula lutaonensis</name>
    <dbReference type="NCBI Taxonomy" id="491923"/>
    <lineage>
        <taxon>Bacteria</taxon>
        <taxon>Pseudomonadati</taxon>
        <taxon>Pseudomonadota</taxon>
        <taxon>Alphaproteobacteria</taxon>
        <taxon>Parvularculales</taxon>
        <taxon>Parvularculaceae</taxon>
        <taxon>Parvularcula</taxon>
    </lineage>
</organism>
<dbReference type="Proteomes" id="UP001595607">
    <property type="component" value="Unassembled WGS sequence"/>
</dbReference>